<comment type="caution">
    <text evidence="1">The sequence shown here is derived from an EMBL/GenBank/DDBJ whole genome shotgun (WGS) entry which is preliminary data.</text>
</comment>
<evidence type="ECO:0008006" key="3">
    <source>
        <dbReference type="Google" id="ProtNLM"/>
    </source>
</evidence>
<gene>
    <name evidence="1" type="ORF">M0R45_008647</name>
</gene>
<dbReference type="AlphaFoldDB" id="A0AAW1Y5N4"/>
<evidence type="ECO:0000313" key="1">
    <source>
        <dbReference type="EMBL" id="KAK9943022.1"/>
    </source>
</evidence>
<keyword evidence="2" id="KW-1185">Reference proteome</keyword>
<dbReference type="EMBL" id="JBEDUW010000002">
    <property type="protein sequence ID" value="KAK9943022.1"/>
    <property type="molecule type" value="Genomic_DNA"/>
</dbReference>
<evidence type="ECO:0000313" key="2">
    <source>
        <dbReference type="Proteomes" id="UP001457282"/>
    </source>
</evidence>
<name>A0AAW1Y5N4_RUBAR</name>
<reference evidence="1 2" key="1">
    <citation type="journal article" date="2023" name="G3 (Bethesda)">
        <title>A chromosome-length genome assembly and annotation of blackberry (Rubus argutus, cv. 'Hillquist').</title>
        <authorList>
            <person name="Bruna T."/>
            <person name="Aryal R."/>
            <person name="Dudchenko O."/>
            <person name="Sargent D.J."/>
            <person name="Mead D."/>
            <person name="Buti M."/>
            <person name="Cavallini A."/>
            <person name="Hytonen T."/>
            <person name="Andres J."/>
            <person name="Pham M."/>
            <person name="Weisz D."/>
            <person name="Mascagni F."/>
            <person name="Usai G."/>
            <person name="Natali L."/>
            <person name="Bassil N."/>
            <person name="Fernandez G.E."/>
            <person name="Lomsadze A."/>
            <person name="Armour M."/>
            <person name="Olukolu B."/>
            <person name="Poorten T."/>
            <person name="Britton C."/>
            <person name="Davik J."/>
            <person name="Ashrafi H."/>
            <person name="Aiden E.L."/>
            <person name="Borodovsky M."/>
            <person name="Worthington M."/>
        </authorList>
    </citation>
    <scope>NUCLEOTIDE SEQUENCE [LARGE SCALE GENOMIC DNA]</scope>
    <source>
        <strain evidence="1">PI 553951</strain>
    </source>
</reference>
<sequence>MRKKRLLDSKSSSWGKHLLHLQSHILIMHYRLLWDQAMGNITGLPLSYLVMSKDQESSMFCWNDNNFLR</sequence>
<protein>
    <recommendedName>
        <fullName evidence="3">Ycf15</fullName>
    </recommendedName>
</protein>
<dbReference type="Proteomes" id="UP001457282">
    <property type="component" value="Unassembled WGS sequence"/>
</dbReference>
<organism evidence="1 2">
    <name type="scientific">Rubus argutus</name>
    <name type="common">Southern blackberry</name>
    <dbReference type="NCBI Taxonomy" id="59490"/>
    <lineage>
        <taxon>Eukaryota</taxon>
        <taxon>Viridiplantae</taxon>
        <taxon>Streptophyta</taxon>
        <taxon>Embryophyta</taxon>
        <taxon>Tracheophyta</taxon>
        <taxon>Spermatophyta</taxon>
        <taxon>Magnoliopsida</taxon>
        <taxon>eudicotyledons</taxon>
        <taxon>Gunneridae</taxon>
        <taxon>Pentapetalae</taxon>
        <taxon>rosids</taxon>
        <taxon>fabids</taxon>
        <taxon>Rosales</taxon>
        <taxon>Rosaceae</taxon>
        <taxon>Rosoideae</taxon>
        <taxon>Rosoideae incertae sedis</taxon>
        <taxon>Rubus</taxon>
    </lineage>
</organism>
<proteinExistence type="predicted"/>
<accession>A0AAW1Y5N4</accession>